<evidence type="ECO:0008006" key="3">
    <source>
        <dbReference type="Google" id="ProtNLM"/>
    </source>
</evidence>
<evidence type="ECO:0000313" key="1">
    <source>
        <dbReference type="EMBL" id="TFH83148.1"/>
    </source>
</evidence>
<dbReference type="InterPro" id="IPR025683">
    <property type="entry name" value="Protein_beta"/>
</dbReference>
<dbReference type="Pfam" id="PF14350">
    <property type="entry name" value="Beta_protein"/>
    <property type="match status" value="1"/>
</dbReference>
<proteinExistence type="predicted"/>
<reference evidence="1 2" key="1">
    <citation type="submission" date="2019-03" db="EMBL/GenBank/DDBJ databases">
        <title>Draft genome sequence of humic substances-degrading Pseudomonas kribbensis CHA-19 from forest soil.</title>
        <authorList>
            <person name="Kim D."/>
        </authorList>
    </citation>
    <scope>NUCLEOTIDE SEQUENCE [LARGE SCALE GENOMIC DNA]</scope>
    <source>
        <strain evidence="1 2">CHA-19</strain>
    </source>
</reference>
<name>A0A4Y8VS66_9PSED</name>
<dbReference type="Proteomes" id="UP000297555">
    <property type="component" value="Unassembled WGS sequence"/>
</dbReference>
<protein>
    <recommendedName>
        <fullName evidence="3">Beta family protein</fullName>
    </recommendedName>
</protein>
<dbReference type="AlphaFoldDB" id="A0A4Y8VS66"/>
<sequence length="356" mass="40543">MDWNSLIYFPVLKTKDAELRAIAAVDKSYRKKMLPVYEITKSRITKKDSLGDIIKRLDQIKSIQGDLPYILDVTTDDKQKNSQIESILSPFNGYECWKDWLEVNCGANIVPMIHVNFELDEDLTEAKAFIDSVTIKYSKMALRLPADLEEDEYEEVISSLVSKLNSTRLYILLDEGCIRDRVKASGLHPITRLYQRAVDKILSLPGSKNWLERIVCISGSFPYLVSAEGADDRGSFEIFEHSLFLALKHNRPELQFGDYASINVKQVEMRGGTFVPRVDFCTDVKFYYYRKRRDVGSYVWCAGQVVVDPMYSSNASWGDDEIVSASLGSPSGISPSFWISVRACNYMIRRVKVLSA</sequence>
<accession>A0A4Y8VS66</accession>
<organism evidence="1 2">
    <name type="scientific">Pseudomonas kribbensis</name>
    <dbReference type="NCBI Taxonomy" id="1628086"/>
    <lineage>
        <taxon>Bacteria</taxon>
        <taxon>Pseudomonadati</taxon>
        <taxon>Pseudomonadota</taxon>
        <taxon>Gammaproteobacteria</taxon>
        <taxon>Pseudomonadales</taxon>
        <taxon>Pseudomonadaceae</taxon>
        <taxon>Pseudomonas</taxon>
    </lineage>
</organism>
<dbReference type="EMBL" id="SPDQ01000003">
    <property type="protein sequence ID" value="TFH83148.1"/>
    <property type="molecule type" value="Genomic_DNA"/>
</dbReference>
<dbReference type="OrthoDB" id="7847670at2"/>
<dbReference type="RefSeq" id="WP_134825447.1">
    <property type="nucleotide sequence ID" value="NZ_SPDQ01000003.1"/>
</dbReference>
<evidence type="ECO:0000313" key="2">
    <source>
        <dbReference type="Proteomes" id="UP000297555"/>
    </source>
</evidence>
<comment type="caution">
    <text evidence="1">The sequence shown here is derived from an EMBL/GenBank/DDBJ whole genome shotgun (WGS) entry which is preliminary data.</text>
</comment>
<gene>
    <name evidence="1" type="ORF">E4J90_03195</name>
</gene>